<evidence type="ECO:0008006" key="3">
    <source>
        <dbReference type="Google" id="ProtNLM"/>
    </source>
</evidence>
<evidence type="ECO:0000313" key="1">
    <source>
        <dbReference type="EMBL" id="MCY9547183.1"/>
    </source>
</evidence>
<sequence length="154" mass="17158">MKKIYTLGLALCLITACSSEQESVSPKVEQNTTVLDENIHLADAINGSYHSIYITEHKDDVEGNQQALFGESFDQFLKVLKETTLIREPLPDEHPFPKNYHRIVVQGDGDVATIFIEENNGEQLVSLLANDVIPSGVYRATNTNILKSIEALKE</sequence>
<dbReference type="EMBL" id="JAMDLZ010000016">
    <property type="protein sequence ID" value="MCY9547183.1"/>
    <property type="molecule type" value="Genomic_DNA"/>
</dbReference>
<reference evidence="1 2" key="1">
    <citation type="submission" date="2022-05" db="EMBL/GenBank/DDBJ databases">
        <title>Genome Sequencing of Bee-Associated Microbes.</title>
        <authorList>
            <person name="Dunlap C."/>
        </authorList>
    </citation>
    <scope>NUCLEOTIDE SEQUENCE [LARGE SCALE GENOMIC DNA]</scope>
    <source>
        <strain evidence="1 2">NRRL BD-083</strain>
    </source>
</reference>
<dbReference type="RefSeq" id="WP_268637276.1">
    <property type="nucleotide sequence ID" value="NZ_JAMDLZ010000016.1"/>
</dbReference>
<name>A0ABT4END4_9BACI</name>
<comment type="caution">
    <text evidence="1">The sequence shown here is derived from an EMBL/GenBank/DDBJ whole genome shotgun (WGS) entry which is preliminary data.</text>
</comment>
<evidence type="ECO:0000313" key="2">
    <source>
        <dbReference type="Proteomes" id="UP001527052"/>
    </source>
</evidence>
<dbReference type="PROSITE" id="PS51257">
    <property type="entry name" value="PROKAR_LIPOPROTEIN"/>
    <property type="match status" value="1"/>
</dbReference>
<protein>
    <recommendedName>
        <fullName evidence="3">Lipoprotein</fullName>
    </recommendedName>
</protein>
<organism evidence="1 2">
    <name type="scientific">Lysinibacillus xylanilyticus</name>
    <dbReference type="NCBI Taxonomy" id="582475"/>
    <lineage>
        <taxon>Bacteria</taxon>
        <taxon>Bacillati</taxon>
        <taxon>Bacillota</taxon>
        <taxon>Bacilli</taxon>
        <taxon>Bacillales</taxon>
        <taxon>Bacillaceae</taxon>
        <taxon>Lysinibacillus</taxon>
    </lineage>
</organism>
<gene>
    <name evidence="1" type="ORF">M5W82_09475</name>
</gene>
<keyword evidence="2" id="KW-1185">Reference proteome</keyword>
<accession>A0ABT4END4</accession>
<proteinExistence type="predicted"/>
<dbReference type="Proteomes" id="UP001527052">
    <property type="component" value="Unassembled WGS sequence"/>
</dbReference>